<comment type="caution">
    <text evidence="3">The sequence shown here is derived from an EMBL/GenBank/DDBJ whole genome shotgun (WGS) entry which is preliminary data.</text>
</comment>
<feature type="region of interest" description="Disordered" evidence="2">
    <location>
        <begin position="1"/>
        <end position="77"/>
    </location>
</feature>
<keyword evidence="1" id="KW-0175">Coiled coil</keyword>
<dbReference type="EMBL" id="BSXW01000034">
    <property type="protein sequence ID" value="GMF10224.1"/>
    <property type="molecule type" value="Genomic_DNA"/>
</dbReference>
<accession>A0A9W6TDA4</accession>
<proteinExistence type="predicted"/>
<evidence type="ECO:0000313" key="4">
    <source>
        <dbReference type="Proteomes" id="UP001165083"/>
    </source>
</evidence>
<reference evidence="3" key="1">
    <citation type="submission" date="2023-04" db="EMBL/GenBank/DDBJ databases">
        <title>Phytophthora lilii NBRC 32176.</title>
        <authorList>
            <person name="Ichikawa N."/>
            <person name="Sato H."/>
            <person name="Tonouchi N."/>
        </authorList>
    </citation>
    <scope>NUCLEOTIDE SEQUENCE</scope>
    <source>
        <strain evidence="3">NBRC 32176</strain>
    </source>
</reference>
<evidence type="ECO:0000256" key="2">
    <source>
        <dbReference type="SAM" id="MobiDB-lite"/>
    </source>
</evidence>
<feature type="compositionally biased region" description="Low complexity" evidence="2">
    <location>
        <begin position="61"/>
        <end position="77"/>
    </location>
</feature>
<evidence type="ECO:0000256" key="1">
    <source>
        <dbReference type="SAM" id="Coils"/>
    </source>
</evidence>
<feature type="compositionally biased region" description="Low complexity" evidence="2">
    <location>
        <begin position="1"/>
        <end position="50"/>
    </location>
</feature>
<protein>
    <submittedName>
        <fullName evidence="3">Unnamed protein product</fullName>
    </submittedName>
</protein>
<keyword evidence="4" id="KW-1185">Reference proteome</keyword>
<evidence type="ECO:0000313" key="3">
    <source>
        <dbReference type="EMBL" id="GMF10224.1"/>
    </source>
</evidence>
<name>A0A9W6TDA4_9STRA</name>
<sequence>MPTSAAADARGASSGSAGASAGASEDSRPSAASRSTSTSASASASGASSSLLTPVGRANESSVPSAATSSSSTSASAQASGVSGTLLAAGTTLLGDRLHGLAIGLRPVWQPLRGLVIRCAGSGVAPDARHHTDAVSRYIRLEELSPVVNEASETTVREGTRAVADNLDVSFEILARLMVHLAREPPLRFNPDLDIRLERAEGLQAVVNAVVPPADAPPGRDEELAALVDECENLRFRLADAEAALAREVADRQRVEYLCTQASGERNVAQDELRRVRGELLAANRELGPIRSALDNSTQMVANLRVQLKTRTGR</sequence>
<organism evidence="3 4">
    <name type="scientific">Phytophthora lilii</name>
    <dbReference type="NCBI Taxonomy" id="2077276"/>
    <lineage>
        <taxon>Eukaryota</taxon>
        <taxon>Sar</taxon>
        <taxon>Stramenopiles</taxon>
        <taxon>Oomycota</taxon>
        <taxon>Peronosporomycetes</taxon>
        <taxon>Peronosporales</taxon>
        <taxon>Peronosporaceae</taxon>
        <taxon>Phytophthora</taxon>
    </lineage>
</organism>
<dbReference type="OrthoDB" id="146963at2759"/>
<dbReference type="AlphaFoldDB" id="A0A9W6TDA4"/>
<feature type="coiled-coil region" evidence="1">
    <location>
        <begin position="224"/>
        <end position="286"/>
    </location>
</feature>
<dbReference type="Proteomes" id="UP001165083">
    <property type="component" value="Unassembled WGS sequence"/>
</dbReference>
<gene>
    <name evidence="3" type="ORF">Plil01_000105500</name>
</gene>